<protein>
    <submittedName>
        <fullName evidence="2">Uncharacterized protein</fullName>
    </submittedName>
</protein>
<reference evidence="2" key="1">
    <citation type="journal article" date="2023" name="Mol. Phylogenet. Evol.">
        <title>Genome-scale phylogeny and comparative genomics of the fungal order Sordariales.</title>
        <authorList>
            <person name="Hensen N."/>
            <person name="Bonometti L."/>
            <person name="Westerberg I."/>
            <person name="Brannstrom I.O."/>
            <person name="Guillou S."/>
            <person name="Cros-Aarteil S."/>
            <person name="Calhoun S."/>
            <person name="Haridas S."/>
            <person name="Kuo A."/>
            <person name="Mondo S."/>
            <person name="Pangilinan J."/>
            <person name="Riley R."/>
            <person name="LaButti K."/>
            <person name="Andreopoulos B."/>
            <person name="Lipzen A."/>
            <person name="Chen C."/>
            <person name="Yan M."/>
            <person name="Daum C."/>
            <person name="Ng V."/>
            <person name="Clum A."/>
            <person name="Steindorff A."/>
            <person name="Ohm R.A."/>
            <person name="Martin F."/>
            <person name="Silar P."/>
            <person name="Natvig D.O."/>
            <person name="Lalanne C."/>
            <person name="Gautier V."/>
            <person name="Ament-Velasquez S.L."/>
            <person name="Kruys A."/>
            <person name="Hutchinson M.I."/>
            <person name="Powell A.J."/>
            <person name="Barry K."/>
            <person name="Miller A.N."/>
            <person name="Grigoriev I.V."/>
            <person name="Debuchy R."/>
            <person name="Gladieux P."/>
            <person name="Hiltunen Thoren M."/>
            <person name="Johannesson H."/>
        </authorList>
    </citation>
    <scope>NUCLEOTIDE SEQUENCE</scope>
    <source>
        <strain evidence="2">PSN309</strain>
    </source>
</reference>
<proteinExistence type="predicted"/>
<keyword evidence="3" id="KW-1185">Reference proteome</keyword>
<keyword evidence="1" id="KW-0472">Membrane</keyword>
<dbReference type="Proteomes" id="UP001302126">
    <property type="component" value="Unassembled WGS sequence"/>
</dbReference>
<dbReference type="EMBL" id="MU864386">
    <property type="protein sequence ID" value="KAK4188605.1"/>
    <property type="molecule type" value="Genomic_DNA"/>
</dbReference>
<feature type="non-terminal residue" evidence="2">
    <location>
        <position position="94"/>
    </location>
</feature>
<reference evidence="2" key="2">
    <citation type="submission" date="2023-05" db="EMBL/GenBank/DDBJ databases">
        <authorList>
            <consortium name="Lawrence Berkeley National Laboratory"/>
            <person name="Steindorff A."/>
            <person name="Hensen N."/>
            <person name="Bonometti L."/>
            <person name="Westerberg I."/>
            <person name="Brannstrom I.O."/>
            <person name="Guillou S."/>
            <person name="Cros-Aarteil S."/>
            <person name="Calhoun S."/>
            <person name="Haridas S."/>
            <person name="Kuo A."/>
            <person name="Mondo S."/>
            <person name="Pangilinan J."/>
            <person name="Riley R."/>
            <person name="Labutti K."/>
            <person name="Andreopoulos B."/>
            <person name="Lipzen A."/>
            <person name="Chen C."/>
            <person name="Yanf M."/>
            <person name="Daum C."/>
            <person name="Ng V."/>
            <person name="Clum A."/>
            <person name="Ohm R."/>
            <person name="Martin F."/>
            <person name="Silar P."/>
            <person name="Natvig D."/>
            <person name="Lalanne C."/>
            <person name="Gautier V."/>
            <person name="Ament-Velasquez S.L."/>
            <person name="Kruys A."/>
            <person name="Hutchinson M.I."/>
            <person name="Powell A.J."/>
            <person name="Barry K."/>
            <person name="Miller A.N."/>
            <person name="Grigoriev I.V."/>
            <person name="Debuchy R."/>
            <person name="Gladieux P."/>
            <person name="Thoren M.H."/>
            <person name="Johannesson H."/>
        </authorList>
    </citation>
    <scope>NUCLEOTIDE SEQUENCE</scope>
    <source>
        <strain evidence="2">PSN309</strain>
    </source>
</reference>
<sequence>MAVTNAITDLVSSIFELFSSFLGAIYTIIYSFFAGVLGLFTGFFAFIADIFKGVFDVTSGVGKFVSSNVVILALIGAGVYAYSRFATPAQQRKG</sequence>
<accession>A0AAN7AK90</accession>
<evidence type="ECO:0000256" key="1">
    <source>
        <dbReference type="SAM" id="Phobius"/>
    </source>
</evidence>
<feature type="transmembrane region" description="Helical" evidence="1">
    <location>
        <begin position="60"/>
        <end position="83"/>
    </location>
</feature>
<evidence type="ECO:0000313" key="2">
    <source>
        <dbReference type="EMBL" id="KAK4188605.1"/>
    </source>
</evidence>
<dbReference type="AlphaFoldDB" id="A0AAN7AK90"/>
<gene>
    <name evidence="2" type="ORF">QBC35DRAFT_354172</name>
</gene>
<feature type="transmembrane region" description="Helical" evidence="1">
    <location>
        <begin position="21"/>
        <end position="48"/>
    </location>
</feature>
<evidence type="ECO:0000313" key="3">
    <source>
        <dbReference type="Proteomes" id="UP001302126"/>
    </source>
</evidence>
<keyword evidence="1" id="KW-0812">Transmembrane</keyword>
<keyword evidence="1" id="KW-1133">Transmembrane helix</keyword>
<organism evidence="2 3">
    <name type="scientific">Podospora australis</name>
    <dbReference type="NCBI Taxonomy" id="1536484"/>
    <lineage>
        <taxon>Eukaryota</taxon>
        <taxon>Fungi</taxon>
        <taxon>Dikarya</taxon>
        <taxon>Ascomycota</taxon>
        <taxon>Pezizomycotina</taxon>
        <taxon>Sordariomycetes</taxon>
        <taxon>Sordariomycetidae</taxon>
        <taxon>Sordariales</taxon>
        <taxon>Podosporaceae</taxon>
        <taxon>Podospora</taxon>
    </lineage>
</organism>
<name>A0AAN7AK90_9PEZI</name>
<comment type="caution">
    <text evidence="2">The sequence shown here is derived from an EMBL/GenBank/DDBJ whole genome shotgun (WGS) entry which is preliminary data.</text>
</comment>